<feature type="compositionally biased region" description="Polar residues" evidence="1">
    <location>
        <begin position="991"/>
        <end position="1001"/>
    </location>
</feature>
<accession>F0VGQ3</accession>
<feature type="compositionally biased region" description="Low complexity" evidence="1">
    <location>
        <begin position="2478"/>
        <end position="2494"/>
    </location>
</feature>
<feature type="compositionally biased region" description="Basic and acidic residues" evidence="1">
    <location>
        <begin position="2917"/>
        <end position="2927"/>
    </location>
</feature>
<reference evidence="3" key="4">
    <citation type="journal article" date="2015" name="PLoS ONE">
        <title>Comprehensive Evaluation of Toxoplasma gondii VEG and Neospora caninum LIV Genomes with Tachyzoite Stage Transcriptome and Proteome Defines Novel Transcript Features.</title>
        <authorList>
            <person name="Ramaprasad A."/>
            <person name="Mourier T."/>
            <person name="Naeem R."/>
            <person name="Malas T.B."/>
            <person name="Moussa E."/>
            <person name="Panigrahi A."/>
            <person name="Vermont S.J."/>
            <person name="Otto T.D."/>
            <person name="Wastling J."/>
            <person name="Pain A."/>
        </authorList>
    </citation>
    <scope>NUCLEOTIDE SEQUENCE</scope>
    <source>
        <strain evidence="3">Liverpool</strain>
    </source>
</reference>
<gene>
    <name evidence="3" type="ORF">BN1204_026850</name>
    <name evidence="2" type="ORF">NCLIV_026850</name>
</gene>
<dbReference type="Proteomes" id="UP000007494">
    <property type="component" value="Chromosome VIIb"/>
</dbReference>
<feature type="region of interest" description="Disordered" evidence="1">
    <location>
        <begin position="1795"/>
        <end position="1881"/>
    </location>
</feature>
<dbReference type="InterPro" id="IPR011990">
    <property type="entry name" value="TPR-like_helical_dom_sf"/>
</dbReference>
<feature type="region of interest" description="Disordered" evidence="1">
    <location>
        <begin position="2978"/>
        <end position="3013"/>
    </location>
</feature>
<feature type="compositionally biased region" description="Low complexity" evidence="1">
    <location>
        <begin position="1218"/>
        <end position="1238"/>
    </location>
</feature>
<evidence type="ECO:0000256" key="1">
    <source>
        <dbReference type="SAM" id="MobiDB-lite"/>
    </source>
</evidence>
<feature type="compositionally biased region" description="Polar residues" evidence="1">
    <location>
        <begin position="2274"/>
        <end position="2287"/>
    </location>
</feature>
<feature type="compositionally biased region" description="Low complexity" evidence="1">
    <location>
        <begin position="68"/>
        <end position="83"/>
    </location>
</feature>
<dbReference type="EMBL" id="LN714482">
    <property type="protein sequence ID" value="CEL66879.1"/>
    <property type="molecule type" value="Genomic_DNA"/>
</dbReference>
<feature type="compositionally biased region" description="Basic and acidic residues" evidence="1">
    <location>
        <begin position="2343"/>
        <end position="2357"/>
    </location>
</feature>
<evidence type="ECO:0000313" key="3">
    <source>
        <dbReference type="EMBL" id="CEL66879.1"/>
    </source>
</evidence>
<dbReference type="OMA" id="PCAMHAL"/>
<feature type="compositionally biased region" description="Polar residues" evidence="1">
    <location>
        <begin position="2441"/>
        <end position="2450"/>
    </location>
</feature>
<dbReference type="GeneID" id="13442849"/>
<dbReference type="RefSeq" id="XP_003882929.1">
    <property type="nucleotide sequence ID" value="XM_003882880.1"/>
</dbReference>
<feature type="region of interest" description="Disordered" evidence="1">
    <location>
        <begin position="989"/>
        <end position="1008"/>
    </location>
</feature>
<dbReference type="EMBL" id="FR823389">
    <property type="protein sequence ID" value="CBZ52897.1"/>
    <property type="molecule type" value="Genomic_DNA"/>
</dbReference>
<organism evidence="2 4">
    <name type="scientific">Neospora caninum (strain Liverpool)</name>
    <dbReference type="NCBI Taxonomy" id="572307"/>
    <lineage>
        <taxon>Eukaryota</taxon>
        <taxon>Sar</taxon>
        <taxon>Alveolata</taxon>
        <taxon>Apicomplexa</taxon>
        <taxon>Conoidasida</taxon>
        <taxon>Coccidia</taxon>
        <taxon>Eucoccidiorida</taxon>
        <taxon>Eimeriorina</taxon>
        <taxon>Sarcocystidae</taxon>
        <taxon>Neospora</taxon>
    </lineage>
</organism>
<feature type="region of interest" description="Disordered" evidence="1">
    <location>
        <begin position="102"/>
        <end position="127"/>
    </location>
</feature>
<dbReference type="InParanoid" id="F0VGQ3"/>
<feature type="compositionally biased region" description="Basic and acidic residues" evidence="1">
    <location>
        <begin position="1501"/>
        <end position="1518"/>
    </location>
</feature>
<feature type="region of interest" description="Disordered" evidence="1">
    <location>
        <begin position="1120"/>
        <end position="1179"/>
    </location>
</feature>
<name>F0VGQ3_NEOCL</name>
<feature type="region of interest" description="Disordered" evidence="1">
    <location>
        <begin position="498"/>
        <end position="521"/>
    </location>
</feature>
<dbReference type="VEuPathDB" id="ToxoDB:NCLIV_026850"/>
<feature type="region of interest" description="Disordered" evidence="1">
    <location>
        <begin position="1494"/>
        <end position="1552"/>
    </location>
</feature>
<feature type="compositionally biased region" description="Acidic residues" evidence="1">
    <location>
        <begin position="379"/>
        <end position="388"/>
    </location>
</feature>
<sequence>MDALFGGASEAEAGAPDASHTPLPSSFAPHLPAQSASPFCLAPVHSSALLSGQFPSSLPSASPDGLRPSSLAPSAAAPPASSPGSHLDRAAALWPSYPLEKSESPAQGFDSARRSRFPLPGPSARQSRDILSLPSVARCVSTCLQHLRVAHAEAHWEAIYSLSEELRKALLVPASALPQRLREPAQGGTACKHLAEDGKSGRERGHEERKGSHGRDSGNDESAHASSLCPVAPASEVPPKPLEAGTGQPGAGQPDSSDGSPRDGGLEAPHVLISSQPDAAPPESGARQLSDSLPDLVFPGAGASRGSVCEGLSSNGSPPGVLASSFASCAPHEHAGTSASFQKSSSSLLHQLCSTLAVPLRSSFRGSQAGRDRRPGREGDDEESDDDFLWPGTRDKDAEGEKKLRRSRLRHSAFVEFYEAEIEACLHLGRYNEAAALVKEFVKDERTADGTRETPSGLAAPLRALWARRAQETRAADGDDVGDGRACDTAGAREVAANAQDGGGYASKVKTPPRHSDARTPCCEDPKRSCADMPAFSLLPFLRPSHACTQRATHRDALATPSSPLFSSRCAGPTFPPLDVWLLWLKTLVRASSFRALHEALLASPPSAIWALLETCLPLSACAVEARSSLALFDPLQPLLSLFLSASPPPVEMGTDRGDSAASTAHLCSPSKSEGPQLRPPDLDGTPRRRGVSSLSGGDKRHASFVFFSPFFFFRLFARQPAARQMLVLEALATIGLLCSLARLHALARGFYELVLLLACPPSALLAKRRFPELPTAAAALLLRLQARQTLVHADWIEAFRPADHLASSSGAHAGWDACDVLVRGFALTPPSRARPPGASFSSLFLAFLPCFVEPFWARVRRSRRLASLSGPLGAVVDFADIQYLACHHSRLSRPLASEAFFALAPRCRSRLRVRRPAGRDPEPGRNPSGPAALGKGFSFRHAFLPHDRAKLEAKMSLPVRVSTNDSTRREGLTGSEAPESVCTGLKAPSIPTSHAPSIASTPRGGGGKPACDAAASMLLAHANGDFPPSWAGLTGLERSLRRWRTEAEDGGLVRGLLAEPLVPFDRGTLTGLGRIRRRAFLAAQALVVGPMASLSTQSSSARRRAYWQLHEESQTARALRAAAASGSRRSSASESGARTVGFSPRGCGLGAPFDGDGSGKRMKRGTSTESAGGPRESVYASIRRALSKTFRNSLGAGDAGQDGVERFASLPRETPIGAHGSGPSSSRASRQASWQAEETADDGRGAGGGLATVETRDVLWETWRLADESEETEEWATVFGDSSAAPQLGGAGPESGVDATLASQLAAKGARFAAGRVYAEAARCVHVCGSLLAFLPACALDARFVFSLHLHQLKEFANYRSGPFKRSRLASLLALCCCRPGDADEDPLKLYASAVVRDLRRLEAKAPEAYRNTTTGAAASPALEGAAQVAATRDAEATGGPETGRGGARERTGTRRLGSPKCVLGAPLAEASRQAARAVGMAMEAERRHALRVRGPGAGLERRGGGEADKEGSHRPTELFAPASGENSVVPWSRGRRGGDGGGEENGERADEDDMALLWGGGTRGGSAVINSLLAFLLQTSELSALLLLPYAVYSVQSGESVLELRWEGREETVSPKARGPYSRVPAPGETAERWVQACMVKYGVPGRGGGGDAADATGTAGVALPQLANLLEQTALLSLSSKFSERLMQRLLERLALTQFFQGNFHLSLAALGQLEEKRKSAFRSFEDADGVRLLDGAAIEKLFGDGNAGRFSSGFLASVKAKLLLTYLQRPATAGLAVAEALTRVASLQRERKERYGEEQGGSPCRAGDQSSPAKGRTDAGNAQPLSAAAVATSGDPEAGASGRGVDTHAEARESARAAGGARERRDTQNTEPTPRGALWCARGRLLRTPFRSLRPPTSSQRDEATTLNLLLLLGQAALVQARQTRLFALPAGLLPADPLPGCSASSVSSPQAQSEKETLQEGPPARGRGAETGEKTDSAQAGGPGKVQESAASPESAATKNESGFLEYRFGDERKAEIATYPNLVNRAYRCGTSALRLWGGAVDARVWALLAWTAMHAFDLPACAEFARKALLLDRRDTRVWLLLAWCHSGRLPALPPSHDDYRRRRLSASETRCGVGEGQRQSRETGGSSGPVSDRTCPAVGEPADSRASTSAQDALSGGPSVWGFGTETACPRFPAAPVLQGDSRLDRLAVGCAAASQCVPVESGLVPFLNVVHSAVAEHPTSLSLVMAKVWTQVRHSPSFRLFSYGESLGHASPEGQAALGPLDNFPSRSQGASRRPQQTDARHSEACGEAATRTQGVSGVAAGNTGWASAPDSGETHGVAEAPSGRDSGSQNRLDGGRDEEGGDRKPSHAENNAPAGGTCGAAAGPAHSGDWRVSSLASVAREDPGGCRLSDRTRGDNFEAAEGDANTYTCCGLFWLAEERRHAALSMETPAVSPSNATPSSGGAGSPFLHAPTPATTSDSGDSEAEGLPGFARSPRFSRSPSAGSEKLHGGCGPEARPGSGLDDPSRVSFPLARPLRERWRSHGKPCGAPQPFVRAPWGARLFSVEASLQHVEAFFSAVGRHVHKTSLAVAPTATHICFSCHAARHVHLLPCAMHALQRLSAELASLGPGSSFCPSLQGCSAAAARLDVQRPPSGLSCFPAASDESHRLGLAHSLSWVAFAAASGDGTAAERGLSEAEMQTLRENRVLSSVPGDVQLATASTLCSACVLHDCTREPSLYEAARQFEAETPAEVETREDELQSGAGCLLTDPYSPFYLGSTTPGSAVQSAGSHRDVDTRRSTALGGVLDAKHIERETVGWMVLAELLCHLGAASSCVGAALQIAGLYLHCLRGVAATAVVEPNRDGPHARSPEERRRRGSSGANEACKRRDGNSSPRRRRHSSVGLSTKHTGRRRAGGGPSWPEGDGSPQRHEACPSRGHGDSVCQRCGFAGRPAAEELAGRVGQLHVWPTSWGHLACRGDTPETDPLGVGAQRGEPRSEQCLSGAPENGHPTEGVWSSSPGPPRSGLGWAPGELLGVKLQFLRLYAEYFYAEEEEQRLKAEVEFQAVPRLQSAFAAWTPVRNVSLFSGVSEAGSGVGDSSERRHRSAPHSRSSSVEGPLKKTSRVFTGHEKPFPSLRLSGFRRSLHGSCEADGGVSKALPCWDEGLCSPGPLQACPPSCGAQGDTVAAELRDPGDVSFAGITAAAAAAALATSAGGPSDGAGVSPPWDGAWRLPCGASTGRPDPRSSRCLSRLLEKVREFRRLHPHSRPAQILEARLLYRQRNLAKCLALLEGLAALETEEMCLDGDTDFLQESLGAYLHGKCLQALGQFETAARAFERAMRLYFNAPMLKTSLVEIDALLG</sequence>
<feature type="region of interest" description="Disordered" evidence="1">
    <location>
        <begin position="52"/>
        <end position="87"/>
    </location>
</feature>
<feature type="compositionally biased region" description="Polar residues" evidence="1">
    <location>
        <begin position="1994"/>
        <end position="2003"/>
    </location>
</feature>
<feature type="region of interest" description="Disordered" evidence="1">
    <location>
        <begin position="914"/>
        <end position="933"/>
    </location>
</feature>
<reference evidence="2" key="1">
    <citation type="submission" date="2011-02" db="EMBL/GenBank/DDBJ databases">
        <authorList>
            <person name="Aslett M."/>
        </authorList>
    </citation>
    <scope>NUCLEOTIDE SEQUENCE</scope>
    <source>
        <strain evidence="2">Liverpool</strain>
    </source>
</reference>
<feature type="region of interest" description="Disordered" evidence="1">
    <location>
        <begin position="2261"/>
        <end position="2376"/>
    </location>
</feature>
<feature type="region of interest" description="Disordered" evidence="1">
    <location>
        <begin position="2850"/>
        <end position="2927"/>
    </location>
</feature>
<feature type="region of interest" description="Disordered" evidence="1">
    <location>
        <begin position="2436"/>
        <end position="2517"/>
    </location>
</feature>
<feature type="compositionally biased region" description="Basic and acidic residues" evidence="1">
    <location>
        <begin position="1849"/>
        <end position="1872"/>
    </location>
</feature>
<proteinExistence type="predicted"/>
<reference evidence="2" key="2">
    <citation type="submission" date="2011-03" db="EMBL/GenBank/DDBJ databases">
        <title>Comparative genomics and transcriptomics of Neospora caninum and Toxoplasma gondii.</title>
        <authorList>
            <person name="Reid A.J."/>
            <person name="Sohal A."/>
            <person name="Harris D."/>
            <person name="Quail M."/>
            <person name="Sanders M."/>
            <person name="Berriman M."/>
            <person name="Wastling J.M."/>
            <person name="Pain A."/>
        </authorList>
    </citation>
    <scope>NUCLEOTIDE SEQUENCE</scope>
    <source>
        <strain evidence="2">Liverpool</strain>
    </source>
</reference>
<feature type="compositionally biased region" description="Basic and acidic residues" evidence="1">
    <location>
        <begin position="393"/>
        <end position="402"/>
    </location>
</feature>
<feature type="region of interest" description="Disordered" evidence="1">
    <location>
        <begin position="181"/>
        <end position="317"/>
    </location>
</feature>
<feature type="region of interest" description="Disordered" evidence="1">
    <location>
        <begin position="652"/>
        <end position="698"/>
    </location>
</feature>
<dbReference type="eggNOG" id="ENOG502R041">
    <property type="taxonomic scope" value="Eukaryota"/>
</dbReference>
<feature type="region of interest" description="Disordered" evidence="1">
    <location>
        <begin position="2118"/>
        <end position="2161"/>
    </location>
</feature>
<feature type="compositionally biased region" description="Low complexity" evidence="1">
    <location>
        <begin position="1946"/>
        <end position="1957"/>
    </location>
</feature>
<evidence type="ECO:0000313" key="2">
    <source>
        <dbReference type="EMBL" id="CBZ52897.1"/>
    </source>
</evidence>
<feature type="region of interest" description="Disordered" evidence="1">
    <location>
        <begin position="3080"/>
        <end position="3110"/>
    </location>
</feature>
<feature type="compositionally biased region" description="Basic and acidic residues" evidence="1">
    <location>
        <begin position="1972"/>
        <end position="1981"/>
    </location>
</feature>
<feature type="region of interest" description="Disordered" evidence="1">
    <location>
        <begin position="962"/>
        <end position="983"/>
    </location>
</feature>
<feature type="compositionally biased region" description="Basic and acidic residues" evidence="1">
    <location>
        <begin position="193"/>
        <end position="223"/>
    </location>
</feature>
<feature type="region of interest" description="Disordered" evidence="1">
    <location>
        <begin position="1"/>
        <end position="29"/>
    </location>
</feature>
<feature type="region of interest" description="Disordered" evidence="1">
    <location>
        <begin position="1946"/>
        <end position="2003"/>
    </location>
</feature>
<evidence type="ECO:0000313" key="4">
    <source>
        <dbReference type="Proteomes" id="UP000007494"/>
    </source>
</evidence>
<reference evidence="4" key="3">
    <citation type="journal article" date="2012" name="PLoS Pathog.">
        <title>Comparative genomics of the apicomplexan parasites Toxoplasma gondii and Neospora caninum: Coccidia differing in host range and transmission strategy.</title>
        <authorList>
            <person name="Reid A.J."/>
            <person name="Vermont S.J."/>
            <person name="Cotton J.A."/>
            <person name="Harris D."/>
            <person name="Hill-Cawthorne G.A."/>
            <person name="Konen-Waisman S."/>
            <person name="Latham S.M."/>
            <person name="Mourier T."/>
            <person name="Norton R."/>
            <person name="Quail M.A."/>
            <person name="Sanders M."/>
            <person name="Shanmugam D."/>
            <person name="Sohal A."/>
            <person name="Wasmuth J.D."/>
            <person name="Brunk B."/>
            <person name="Grigg M.E."/>
            <person name="Howard J.C."/>
            <person name="Parkinson J."/>
            <person name="Roos D.S."/>
            <person name="Trees A.J."/>
            <person name="Berriman M."/>
            <person name="Pain A."/>
            <person name="Wastling J.M."/>
        </authorList>
    </citation>
    <scope>NUCLEOTIDE SEQUENCE [LARGE SCALE GENOMIC DNA]</scope>
    <source>
        <strain evidence="4">Liverpool</strain>
    </source>
</reference>
<keyword evidence="4" id="KW-1185">Reference proteome</keyword>
<protein>
    <submittedName>
        <fullName evidence="3">Tetratricopeptide repeat-containing protein</fullName>
    </submittedName>
</protein>
<feature type="region of interest" description="Disordered" evidence="1">
    <location>
        <begin position="1414"/>
        <end position="1462"/>
    </location>
</feature>
<dbReference type="OrthoDB" id="332241at2759"/>
<feature type="compositionally biased region" description="Acidic residues" evidence="1">
    <location>
        <begin position="1543"/>
        <end position="1552"/>
    </location>
</feature>
<feature type="region of interest" description="Disordered" evidence="1">
    <location>
        <begin position="364"/>
        <end position="405"/>
    </location>
</feature>
<feature type="compositionally biased region" description="Low complexity" evidence="1">
    <location>
        <begin position="1120"/>
        <end position="1139"/>
    </location>
</feature>
<feature type="region of interest" description="Disordered" evidence="1">
    <location>
        <begin position="1214"/>
        <end position="1252"/>
    </location>
</feature>
<dbReference type="SUPFAM" id="SSF48452">
    <property type="entry name" value="TPR-like"/>
    <property type="match status" value="1"/>
</dbReference>
<feature type="compositionally biased region" description="Low complexity" evidence="1">
    <location>
        <begin position="2362"/>
        <end position="2375"/>
    </location>
</feature>
<feature type="compositionally biased region" description="Basic and acidic residues" evidence="1">
    <location>
        <begin position="2850"/>
        <end position="2864"/>
    </location>
</feature>
<feature type="compositionally biased region" description="Low complexity" evidence="1">
    <location>
        <begin position="1418"/>
        <end position="1428"/>
    </location>
</feature>